<proteinExistence type="predicted"/>
<keyword evidence="4" id="KW-1185">Reference proteome</keyword>
<dbReference type="Proteomes" id="UP000191901">
    <property type="component" value="Chromosome"/>
</dbReference>
<dbReference type="AlphaFoldDB" id="A0A1Z3HSI8"/>
<feature type="domain" description="AAA+ ATPase" evidence="2">
    <location>
        <begin position="58"/>
        <end position="327"/>
    </location>
</feature>
<dbReference type="Pfam" id="PF07693">
    <property type="entry name" value="KAP_NTPase"/>
    <property type="match status" value="1"/>
</dbReference>
<evidence type="ECO:0000313" key="3">
    <source>
        <dbReference type="EMBL" id="ASC73273.1"/>
    </source>
</evidence>
<feature type="region of interest" description="Disordered" evidence="1">
    <location>
        <begin position="620"/>
        <end position="658"/>
    </location>
</feature>
<name>A0A1Z3HSI8_9CYAN</name>
<dbReference type="PANTHER" id="PTHR30121">
    <property type="entry name" value="UNCHARACTERIZED PROTEIN YJGR-RELATED"/>
    <property type="match status" value="1"/>
</dbReference>
<reference evidence="3 4" key="1">
    <citation type="journal article" date="2016" name="Biochim. Biophys. Acta">
        <title>Characterization of red-shifted phycobilisomes isolated from the chlorophyll f-containing cyanobacterium Halomicronema hongdechloris.</title>
        <authorList>
            <person name="Li Y."/>
            <person name="Lin Y."/>
            <person name="Garvey C.J."/>
            <person name="Birch D."/>
            <person name="Corkery R.W."/>
            <person name="Loughlin P.C."/>
            <person name="Scheer H."/>
            <person name="Willows R.D."/>
            <person name="Chen M."/>
        </authorList>
    </citation>
    <scope>NUCLEOTIDE SEQUENCE [LARGE SCALE GENOMIC DNA]</scope>
    <source>
        <strain evidence="3 4">C2206</strain>
    </source>
</reference>
<dbReference type="PANTHER" id="PTHR30121:SF11">
    <property type="entry name" value="AAA+ ATPASE DOMAIN-CONTAINING PROTEIN"/>
    <property type="match status" value="1"/>
</dbReference>
<evidence type="ECO:0000313" key="4">
    <source>
        <dbReference type="Proteomes" id="UP000191901"/>
    </source>
</evidence>
<dbReference type="Gene3D" id="3.40.50.300">
    <property type="entry name" value="P-loop containing nucleotide triphosphate hydrolases"/>
    <property type="match status" value="3"/>
</dbReference>
<accession>A0A1Z3HSI8</accession>
<dbReference type="InterPro" id="IPR027417">
    <property type="entry name" value="P-loop_NTPase"/>
</dbReference>
<dbReference type="InterPro" id="IPR003593">
    <property type="entry name" value="AAA+_ATPase"/>
</dbReference>
<feature type="compositionally biased region" description="Basic and acidic residues" evidence="1">
    <location>
        <begin position="636"/>
        <end position="650"/>
    </location>
</feature>
<dbReference type="SUPFAM" id="SSF52540">
    <property type="entry name" value="P-loop containing nucleoside triphosphate hydrolases"/>
    <property type="match status" value="2"/>
</dbReference>
<dbReference type="InterPro" id="IPR002789">
    <property type="entry name" value="HerA_central"/>
</dbReference>
<feature type="domain" description="AAA+ ATPase" evidence="2">
    <location>
        <begin position="680"/>
        <end position="1000"/>
    </location>
</feature>
<dbReference type="SMART" id="SM00382">
    <property type="entry name" value="AAA"/>
    <property type="match status" value="2"/>
</dbReference>
<dbReference type="InterPro" id="IPR051162">
    <property type="entry name" value="T4SS_component"/>
</dbReference>
<gene>
    <name evidence="3" type="ORF">XM38_042370</name>
</gene>
<protein>
    <recommendedName>
        <fullName evidence="2">AAA+ ATPase domain-containing protein</fullName>
    </recommendedName>
</protein>
<dbReference type="Pfam" id="PF01935">
    <property type="entry name" value="DUF87"/>
    <property type="match status" value="1"/>
</dbReference>
<dbReference type="InterPro" id="IPR011646">
    <property type="entry name" value="KAP_P-loop"/>
</dbReference>
<evidence type="ECO:0000256" key="1">
    <source>
        <dbReference type="SAM" id="MobiDB-lite"/>
    </source>
</evidence>
<dbReference type="EMBL" id="CP021983">
    <property type="protein sequence ID" value="ASC73273.1"/>
    <property type="molecule type" value="Genomic_DNA"/>
</dbReference>
<dbReference type="KEGG" id="hhg:XM38_042370"/>
<feature type="compositionally biased region" description="Polar residues" evidence="1">
    <location>
        <begin position="620"/>
        <end position="629"/>
    </location>
</feature>
<dbReference type="STRING" id="1641165.XM38_23255"/>
<organism evidence="3 4">
    <name type="scientific">Halomicronema hongdechloris C2206</name>
    <dbReference type="NCBI Taxonomy" id="1641165"/>
    <lineage>
        <taxon>Bacteria</taxon>
        <taxon>Bacillati</taxon>
        <taxon>Cyanobacteriota</taxon>
        <taxon>Cyanophyceae</taxon>
        <taxon>Nodosilineales</taxon>
        <taxon>Nodosilineaceae</taxon>
        <taxon>Halomicronema</taxon>
    </lineage>
</organism>
<sequence>MENSIAFQALQSVDFNWTMHIKSVWEDIIDDIEGLHQQERHFIASALDQLLKTSQPLAPLGIVIAGEGGVGKTHLIGAIRKYTITHGLNFILVDMTDVRDFWETVLQGYISSLQEDAVDGTAQFQLRDLVGYLVSLTGKSVSSGVMAALPEKSLRNAIKHVLNALAQVDRKAAAEFQDVIRALILLNSDSFEILGIGHTWLQGLEIETEDKTRFGFRQTIATSPRKIVQGLSWLMSLQRPSVLALDQLDSIVMQHHYGAGGSTDLDLSEEQRISKAIIEGIGGGLMALRDTIYRTQIIVSCLESTWNVLVNQAISTFQDRFHRPLILGRVISSEVARAIVEKRLQQAYEQVGFVAPYSTWPFSKSFFQSAIRHSPRRILKRCYEHQQHCLVAGEIQEIHSFGNDVVIDDPPVDLEAIDQAFATAQQQVDIRAALDETQEDAVLGQWLQTAAKCLVAENPTPDTVDSEVEVNFPGGKNYPQLHARVRLIYRNEGDREKHLSLRALLRSHHAAYRARLKTAMTTAGIDHALSFRRLLIVRVGDIPGGATTQELSHRFTEAGGLMVYPDEAELRLLAALHQIRSMEHFDTWLHQRRPVSQLRCFQSTVTWLFGDTVDVFSSGKTVSSGTLDSPPQPAPDKPDELPLKSPHSGDHPVAPSPVGLPIGRQLRQPQDIVAIPLEALTKHIVILAGSGAGKTVLVRRLVEEAILKQIPAIVIDGANDLARMGDPWPETPAAWDHLDRRQAQQYHQSVDVAVWTPGREAGNAVTLNPLPDFAALTNNADELNQAIDMARDSLQDIVASGNSATAKVRRGILRNALEVFATNGGGDLEGFADFLRDLPEDAAGNISRASQHAQAMADLLSAEMANNPLLRQSGAPLAPAILLGLEGSSAKTRLSILNFIGLSGLPQQQQFLHQLAMTLFTWIKKHPAPAGQPLRGLLVIDEAKDFLPSRQSTPCKSSLNRLAAQARKYGLGLIFATQAPKSIDHNIIANCSTQFYGRSNSPAAIDVVRDQLQQRGGQGDDIAQLQRGEFYAVSESINPPIKITVPLCLSFHPPTPLDESEVLERAKQSRQ</sequence>
<evidence type="ECO:0000259" key="2">
    <source>
        <dbReference type="SMART" id="SM00382"/>
    </source>
</evidence>